<dbReference type="GO" id="GO:0005634">
    <property type="term" value="C:nucleus"/>
    <property type="evidence" value="ECO:0007669"/>
    <property type="project" value="UniProtKB-SubCell"/>
</dbReference>
<comment type="function">
    <text evidence="11">Possesses 5'-&gt;3' exoribonuclease activity. May promote termination of transcription by RNA polymerase II.</text>
</comment>
<comment type="similarity">
    <text evidence="2 11">Belongs to the 5'-3' exonuclease family. XRN2/RAT1 subfamily.</text>
</comment>
<keyword evidence="8" id="KW-0862">Zinc</keyword>
<dbReference type="FunCoup" id="B4LVQ4">
    <property type="interactions" value="2712"/>
</dbReference>
<evidence type="ECO:0000256" key="5">
    <source>
        <dbReference type="ARBA" id="ARBA00022723"/>
    </source>
</evidence>
<feature type="region of interest" description="Disordered" evidence="12">
    <location>
        <begin position="411"/>
        <end position="446"/>
    </location>
</feature>
<dbReference type="EC" id="3.1.13.-" evidence="11"/>
<evidence type="ECO:0000256" key="8">
    <source>
        <dbReference type="ARBA" id="ARBA00022833"/>
    </source>
</evidence>
<proteinExistence type="inferred from homology"/>
<evidence type="ECO:0000256" key="10">
    <source>
        <dbReference type="ARBA" id="ARBA00023242"/>
    </source>
</evidence>
<dbReference type="Proteomes" id="UP000008792">
    <property type="component" value="Unassembled WGS sequence"/>
</dbReference>
<dbReference type="PIRSF" id="PIRSF037239">
    <property type="entry name" value="Exonuclease_Xrn2"/>
    <property type="match status" value="1"/>
</dbReference>
<protein>
    <recommendedName>
        <fullName evidence="11">5'-3' exoribonuclease</fullName>
        <ecNumber evidence="11">3.1.13.-</ecNumber>
    </recommendedName>
</protein>
<sequence length="872" mass="100312">MGVPAFFRWLSKKYPCVIIECNENKRVDVETGKTIFEDSTLPNPNGVEFDNLYLDMNGIIHPCTHPEDKPAPKNEEEMMVAIFDCIDRLFGIVRPRKLLYMAIDGVAPRAKMNQQRSRRFRAAKETIEKRLEIERIRNELLTRGCKLPPEKEKGEHFDSNCITPGTPFMDRLSKCLHYYIHDRLNNNPAWKGIQVILSDANVPGEGEHKIMDYIRKQRAQPDHNPNTHHVLCGADADLIMLGLATHEPNFTIIREEFLPNKPRPCDICNQFGHEMDKCVGLGAAGTSNNNHFSPDVPIGAEVKFIFVRLSVLREYLKKTLQMPNLPFTYDFERVLDDWVFMCFFVGNDFLPHLPSLEIREGAIDRLVELYKKCVYKTKGYLTDSGEVNLDRVQLIMTDLGNVEDQIFKDRQRREQQYKARQQRDNNNSKALEESVFGPAPVGPDNNKIQTITNYKQAASSVRMASNGAAKRSSTTANLDDDDENNDEVRLWEEGFKNRYYESKFDVPPDNLQFRYAVALQYVRGLCWVLKYYYQGCASWNWYFPYHYAPFASDFVNIQGLSTIFEKGTKPFNPLEQLMGVFPAASSSHVPEPWAQLMSRPDSTIIDFYPDDFKIDLNGKKFAWQGVALLPFVDENRLFKALIPLHSHLTDEEVKRNKRGENNLYVSKFSPHFKTVQKLYQPAYKSQLDCPISFNGMCGTISISDLNTALNDQLKSPIPGLPDIIKNEVVTAVFKDPKYDENFTFLAKRLPNAVDPPQVIQSDNNKNGPIIGFGGHTQRAYIPPGAQRLVSSSIRTQRIDNGQRFAYQNNGRNCVNYNNHPMQGYYPHQTASYHQRNTDSNYQQRNNYNGSRNPQNRQSNRGTYHNNSNYRRF</sequence>
<dbReference type="Gene3D" id="3.40.50.12390">
    <property type="match status" value="2"/>
</dbReference>
<evidence type="ECO:0000256" key="9">
    <source>
        <dbReference type="ARBA" id="ARBA00022839"/>
    </source>
</evidence>
<keyword evidence="16" id="KW-1185">Reference proteome</keyword>
<dbReference type="STRING" id="7244.B4LVQ4"/>
<keyword evidence="6" id="KW-0863">Zinc-finger</keyword>
<keyword evidence="7 11" id="KW-0378">Hydrolase</keyword>
<dbReference type="GO" id="GO:0008270">
    <property type="term" value="F:zinc ion binding"/>
    <property type="evidence" value="ECO:0007669"/>
    <property type="project" value="UniProtKB-KW"/>
</dbReference>
<dbReference type="InParanoid" id="B4LVQ4"/>
<evidence type="ECO:0000256" key="6">
    <source>
        <dbReference type="ARBA" id="ARBA00022771"/>
    </source>
</evidence>
<comment type="subcellular location">
    <subcellularLocation>
        <location evidence="1">Nucleus</location>
    </subcellularLocation>
</comment>
<feature type="domain" description="Xrn1 helical" evidence="14">
    <location>
        <begin position="328"/>
        <end position="761"/>
    </location>
</feature>
<dbReference type="FunFam" id="3.40.50.12390:FF:000003">
    <property type="entry name" value="5'-3' exoribonuclease"/>
    <property type="match status" value="1"/>
</dbReference>
<feature type="region of interest" description="Disordered" evidence="12">
    <location>
        <begin position="839"/>
        <end position="872"/>
    </location>
</feature>
<evidence type="ECO:0000256" key="12">
    <source>
        <dbReference type="SAM" id="MobiDB-lite"/>
    </source>
</evidence>
<name>B4LVQ4_DROVI</name>
<feature type="compositionally biased region" description="Basic and acidic residues" evidence="12">
    <location>
        <begin position="411"/>
        <end position="423"/>
    </location>
</feature>
<evidence type="ECO:0000256" key="2">
    <source>
        <dbReference type="ARBA" id="ARBA00006994"/>
    </source>
</evidence>
<gene>
    <name evidence="15" type="primary">Dvir\GJ23613</name>
    <name evidence="15" type="ORF">Dvir_GJ23613</name>
</gene>
<keyword evidence="3 11" id="KW-0507">mRNA processing</keyword>
<evidence type="ECO:0000256" key="4">
    <source>
        <dbReference type="ARBA" id="ARBA00022722"/>
    </source>
</evidence>
<dbReference type="InterPro" id="IPR041412">
    <property type="entry name" value="Xrn1_helical"/>
</dbReference>
<dbReference type="InterPro" id="IPR027073">
    <property type="entry name" value="5_3_exoribonuclease"/>
</dbReference>
<dbReference type="Pfam" id="PF17846">
    <property type="entry name" value="XRN_M"/>
    <property type="match status" value="1"/>
</dbReference>
<reference evidence="15 16" key="1">
    <citation type="journal article" date="2007" name="Nature">
        <title>Evolution of genes and genomes on the Drosophila phylogeny.</title>
        <authorList>
            <consortium name="Drosophila 12 Genomes Consortium"/>
            <person name="Clark A.G."/>
            <person name="Eisen M.B."/>
            <person name="Smith D.R."/>
            <person name="Bergman C.M."/>
            <person name="Oliver B."/>
            <person name="Markow T.A."/>
            <person name="Kaufman T.C."/>
            <person name="Kellis M."/>
            <person name="Gelbart W."/>
            <person name="Iyer V.N."/>
            <person name="Pollard D.A."/>
            <person name="Sackton T.B."/>
            <person name="Larracuente A.M."/>
            <person name="Singh N.D."/>
            <person name="Abad J.P."/>
            <person name="Abt D.N."/>
            <person name="Adryan B."/>
            <person name="Aguade M."/>
            <person name="Akashi H."/>
            <person name="Anderson W.W."/>
            <person name="Aquadro C.F."/>
            <person name="Ardell D.H."/>
            <person name="Arguello R."/>
            <person name="Artieri C.G."/>
            <person name="Barbash D.A."/>
            <person name="Barker D."/>
            <person name="Barsanti P."/>
            <person name="Batterham P."/>
            <person name="Batzoglou S."/>
            <person name="Begun D."/>
            <person name="Bhutkar A."/>
            <person name="Blanco E."/>
            <person name="Bosak S.A."/>
            <person name="Bradley R.K."/>
            <person name="Brand A.D."/>
            <person name="Brent M.R."/>
            <person name="Brooks A.N."/>
            <person name="Brown R.H."/>
            <person name="Butlin R.K."/>
            <person name="Caggese C."/>
            <person name="Calvi B.R."/>
            <person name="Bernardo de Carvalho A."/>
            <person name="Caspi A."/>
            <person name="Castrezana S."/>
            <person name="Celniker S.E."/>
            <person name="Chang J.L."/>
            <person name="Chapple C."/>
            <person name="Chatterji S."/>
            <person name="Chinwalla A."/>
            <person name="Civetta A."/>
            <person name="Clifton S.W."/>
            <person name="Comeron J.M."/>
            <person name="Costello J.C."/>
            <person name="Coyne J.A."/>
            <person name="Daub J."/>
            <person name="David R.G."/>
            <person name="Delcher A.L."/>
            <person name="Delehaunty K."/>
            <person name="Do C.B."/>
            <person name="Ebling H."/>
            <person name="Edwards K."/>
            <person name="Eickbush T."/>
            <person name="Evans J.D."/>
            <person name="Filipski A."/>
            <person name="Findeiss S."/>
            <person name="Freyhult E."/>
            <person name="Fulton L."/>
            <person name="Fulton R."/>
            <person name="Garcia A.C."/>
            <person name="Gardiner A."/>
            <person name="Garfield D.A."/>
            <person name="Garvin B.E."/>
            <person name="Gibson G."/>
            <person name="Gilbert D."/>
            <person name="Gnerre S."/>
            <person name="Godfrey J."/>
            <person name="Good R."/>
            <person name="Gotea V."/>
            <person name="Gravely B."/>
            <person name="Greenberg A.J."/>
            <person name="Griffiths-Jones S."/>
            <person name="Gross S."/>
            <person name="Guigo R."/>
            <person name="Gustafson E.A."/>
            <person name="Haerty W."/>
            <person name="Hahn M.W."/>
            <person name="Halligan D.L."/>
            <person name="Halpern A.L."/>
            <person name="Halter G.M."/>
            <person name="Han M.V."/>
            <person name="Heger A."/>
            <person name="Hillier L."/>
            <person name="Hinrichs A.S."/>
            <person name="Holmes I."/>
            <person name="Hoskins R.A."/>
            <person name="Hubisz M.J."/>
            <person name="Hultmark D."/>
            <person name="Huntley M.A."/>
            <person name="Jaffe D.B."/>
            <person name="Jagadeeshan S."/>
            <person name="Jeck W.R."/>
            <person name="Johnson J."/>
            <person name="Jones C.D."/>
            <person name="Jordan W.C."/>
            <person name="Karpen G.H."/>
            <person name="Kataoka E."/>
            <person name="Keightley P.D."/>
            <person name="Kheradpour P."/>
            <person name="Kirkness E.F."/>
            <person name="Koerich L.B."/>
            <person name="Kristiansen K."/>
            <person name="Kudrna D."/>
            <person name="Kulathinal R.J."/>
            <person name="Kumar S."/>
            <person name="Kwok R."/>
            <person name="Lander E."/>
            <person name="Langley C.H."/>
            <person name="Lapoint R."/>
            <person name="Lazzaro B.P."/>
            <person name="Lee S.J."/>
            <person name="Levesque L."/>
            <person name="Li R."/>
            <person name="Lin C.F."/>
            <person name="Lin M.F."/>
            <person name="Lindblad-Toh K."/>
            <person name="Llopart A."/>
            <person name="Long M."/>
            <person name="Low L."/>
            <person name="Lozovsky E."/>
            <person name="Lu J."/>
            <person name="Luo M."/>
            <person name="Machado C.A."/>
            <person name="Makalowski W."/>
            <person name="Marzo M."/>
            <person name="Matsuda M."/>
            <person name="Matzkin L."/>
            <person name="McAllister B."/>
            <person name="McBride C.S."/>
            <person name="McKernan B."/>
            <person name="McKernan K."/>
            <person name="Mendez-Lago M."/>
            <person name="Minx P."/>
            <person name="Mollenhauer M.U."/>
            <person name="Montooth K."/>
            <person name="Mount S.M."/>
            <person name="Mu X."/>
            <person name="Myers E."/>
            <person name="Negre B."/>
            <person name="Newfeld S."/>
            <person name="Nielsen R."/>
            <person name="Noor M.A."/>
            <person name="O'Grady P."/>
            <person name="Pachter L."/>
            <person name="Papaceit M."/>
            <person name="Parisi M.J."/>
            <person name="Parisi M."/>
            <person name="Parts L."/>
            <person name="Pedersen J.S."/>
            <person name="Pesole G."/>
            <person name="Phillippy A.M."/>
            <person name="Ponting C.P."/>
            <person name="Pop M."/>
            <person name="Porcelli D."/>
            <person name="Powell J.R."/>
            <person name="Prohaska S."/>
            <person name="Pruitt K."/>
            <person name="Puig M."/>
            <person name="Quesneville H."/>
            <person name="Ram K.R."/>
            <person name="Rand D."/>
            <person name="Rasmussen M.D."/>
            <person name="Reed L.K."/>
            <person name="Reenan R."/>
            <person name="Reily A."/>
            <person name="Remington K.A."/>
            <person name="Rieger T.T."/>
            <person name="Ritchie M.G."/>
            <person name="Robin C."/>
            <person name="Rogers Y.H."/>
            <person name="Rohde C."/>
            <person name="Rozas J."/>
            <person name="Rubenfield M.J."/>
            <person name="Ruiz A."/>
            <person name="Russo S."/>
            <person name="Salzberg S.L."/>
            <person name="Sanchez-Gracia A."/>
            <person name="Saranga D.J."/>
            <person name="Sato H."/>
            <person name="Schaeffer S.W."/>
            <person name="Schatz M.C."/>
            <person name="Schlenke T."/>
            <person name="Schwartz R."/>
            <person name="Segarra C."/>
            <person name="Singh R.S."/>
            <person name="Sirot L."/>
            <person name="Sirota M."/>
            <person name="Sisneros N.B."/>
            <person name="Smith C.D."/>
            <person name="Smith T.F."/>
            <person name="Spieth J."/>
            <person name="Stage D.E."/>
            <person name="Stark A."/>
            <person name="Stephan W."/>
            <person name="Strausberg R.L."/>
            <person name="Strempel S."/>
            <person name="Sturgill D."/>
            <person name="Sutton G."/>
            <person name="Sutton G.G."/>
            <person name="Tao W."/>
            <person name="Teichmann S."/>
            <person name="Tobari Y.N."/>
            <person name="Tomimura Y."/>
            <person name="Tsolas J.M."/>
            <person name="Valente V.L."/>
            <person name="Venter E."/>
            <person name="Venter J.C."/>
            <person name="Vicario S."/>
            <person name="Vieira F.G."/>
            <person name="Vilella A.J."/>
            <person name="Villasante A."/>
            <person name="Walenz B."/>
            <person name="Wang J."/>
            <person name="Wasserman M."/>
            <person name="Watts T."/>
            <person name="Wilson D."/>
            <person name="Wilson R.K."/>
            <person name="Wing R.A."/>
            <person name="Wolfner M.F."/>
            <person name="Wong A."/>
            <person name="Wong G.K."/>
            <person name="Wu C.I."/>
            <person name="Wu G."/>
            <person name="Yamamoto D."/>
            <person name="Yang H.P."/>
            <person name="Yang S.P."/>
            <person name="Yorke J.A."/>
            <person name="Yoshida K."/>
            <person name="Zdobnov E."/>
            <person name="Zhang P."/>
            <person name="Zhang Y."/>
            <person name="Zimin A.V."/>
            <person name="Baldwin J."/>
            <person name="Abdouelleil A."/>
            <person name="Abdulkadir J."/>
            <person name="Abebe A."/>
            <person name="Abera B."/>
            <person name="Abreu J."/>
            <person name="Acer S.C."/>
            <person name="Aftuck L."/>
            <person name="Alexander A."/>
            <person name="An P."/>
            <person name="Anderson E."/>
            <person name="Anderson S."/>
            <person name="Arachi H."/>
            <person name="Azer M."/>
            <person name="Bachantsang P."/>
            <person name="Barry A."/>
            <person name="Bayul T."/>
            <person name="Berlin A."/>
            <person name="Bessette D."/>
            <person name="Bloom T."/>
            <person name="Blye J."/>
            <person name="Boguslavskiy L."/>
            <person name="Bonnet C."/>
            <person name="Boukhgalter B."/>
            <person name="Bourzgui I."/>
            <person name="Brown A."/>
            <person name="Cahill P."/>
            <person name="Channer S."/>
            <person name="Cheshatsang Y."/>
            <person name="Chuda L."/>
            <person name="Citroen M."/>
            <person name="Collymore A."/>
            <person name="Cooke P."/>
            <person name="Costello M."/>
            <person name="D'Aco K."/>
            <person name="Daza R."/>
            <person name="De Haan G."/>
            <person name="DeGray S."/>
            <person name="DeMaso C."/>
            <person name="Dhargay N."/>
            <person name="Dooley K."/>
            <person name="Dooley E."/>
            <person name="Doricent M."/>
            <person name="Dorje P."/>
            <person name="Dorjee K."/>
            <person name="Dupes A."/>
            <person name="Elong R."/>
            <person name="Falk J."/>
            <person name="Farina A."/>
            <person name="Faro S."/>
            <person name="Ferguson D."/>
            <person name="Fisher S."/>
            <person name="Foley C.D."/>
            <person name="Franke A."/>
            <person name="Friedrich D."/>
            <person name="Gadbois L."/>
            <person name="Gearin G."/>
            <person name="Gearin C.R."/>
            <person name="Giannoukos G."/>
            <person name="Goode T."/>
            <person name="Graham J."/>
            <person name="Grandbois E."/>
            <person name="Grewal S."/>
            <person name="Gyaltsen K."/>
            <person name="Hafez N."/>
            <person name="Hagos B."/>
            <person name="Hall J."/>
            <person name="Henson C."/>
            <person name="Hollinger A."/>
            <person name="Honan T."/>
            <person name="Huard M.D."/>
            <person name="Hughes L."/>
            <person name="Hurhula B."/>
            <person name="Husby M.E."/>
            <person name="Kamat A."/>
            <person name="Kanga B."/>
            <person name="Kashin S."/>
            <person name="Khazanovich D."/>
            <person name="Kisner P."/>
            <person name="Lance K."/>
            <person name="Lara M."/>
            <person name="Lee W."/>
            <person name="Lennon N."/>
            <person name="Letendre F."/>
            <person name="LeVine R."/>
            <person name="Lipovsky A."/>
            <person name="Liu X."/>
            <person name="Liu J."/>
            <person name="Liu S."/>
            <person name="Lokyitsang T."/>
            <person name="Lokyitsang Y."/>
            <person name="Lubonja R."/>
            <person name="Lui A."/>
            <person name="MacDonald P."/>
            <person name="Magnisalis V."/>
            <person name="Maru K."/>
            <person name="Matthews C."/>
            <person name="McCusker W."/>
            <person name="McDonough S."/>
            <person name="Mehta T."/>
            <person name="Meldrim J."/>
            <person name="Meneus L."/>
            <person name="Mihai O."/>
            <person name="Mihalev A."/>
            <person name="Mihova T."/>
            <person name="Mittelman R."/>
            <person name="Mlenga V."/>
            <person name="Montmayeur A."/>
            <person name="Mulrain L."/>
            <person name="Navidi A."/>
            <person name="Naylor J."/>
            <person name="Negash T."/>
            <person name="Nguyen T."/>
            <person name="Nguyen N."/>
            <person name="Nicol R."/>
            <person name="Norbu C."/>
            <person name="Norbu N."/>
            <person name="Novod N."/>
            <person name="O'Neill B."/>
            <person name="Osman S."/>
            <person name="Markiewicz E."/>
            <person name="Oyono O.L."/>
            <person name="Patti C."/>
            <person name="Phunkhang P."/>
            <person name="Pierre F."/>
            <person name="Priest M."/>
            <person name="Raghuraman S."/>
            <person name="Rege F."/>
            <person name="Reyes R."/>
            <person name="Rise C."/>
            <person name="Rogov P."/>
            <person name="Ross K."/>
            <person name="Ryan E."/>
            <person name="Settipalli S."/>
            <person name="Shea T."/>
            <person name="Sherpa N."/>
            <person name="Shi L."/>
            <person name="Shih D."/>
            <person name="Sparrow T."/>
            <person name="Spaulding J."/>
            <person name="Stalker J."/>
            <person name="Stange-Thomann N."/>
            <person name="Stavropoulos S."/>
            <person name="Stone C."/>
            <person name="Strader C."/>
            <person name="Tesfaye S."/>
            <person name="Thomson T."/>
            <person name="Thoulutsang Y."/>
            <person name="Thoulutsang D."/>
            <person name="Topham K."/>
            <person name="Topping I."/>
            <person name="Tsamla T."/>
            <person name="Vassiliev H."/>
            <person name="Vo A."/>
            <person name="Wangchuk T."/>
            <person name="Wangdi T."/>
            <person name="Weiand M."/>
            <person name="Wilkinson J."/>
            <person name="Wilson A."/>
            <person name="Yadav S."/>
            <person name="Young G."/>
            <person name="Yu Q."/>
            <person name="Zembek L."/>
            <person name="Zhong D."/>
            <person name="Zimmer A."/>
            <person name="Zwirko Z."/>
            <person name="Jaffe D.B."/>
            <person name="Alvarez P."/>
            <person name="Brockman W."/>
            <person name="Butler J."/>
            <person name="Chin C."/>
            <person name="Gnerre S."/>
            <person name="Grabherr M."/>
            <person name="Kleber M."/>
            <person name="Mauceli E."/>
            <person name="MacCallum I."/>
        </authorList>
    </citation>
    <scope>NUCLEOTIDE SEQUENCE [LARGE SCALE GENOMIC DNA]</scope>
    <source>
        <strain evidence="16">Tucson 15010-1051.87</strain>
    </source>
</reference>
<dbReference type="eggNOG" id="KOG2044">
    <property type="taxonomic scope" value="Eukaryota"/>
</dbReference>
<dbReference type="HOGENOM" id="CLU_006038_1_2_1"/>
<keyword evidence="4 11" id="KW-0540">Nuclease</keyword>
<keyword evidence="9 11" id="KW-0269">Exonuclease</keyword>
<dbReference type="AlphaFoldDB" id="B4LVQ4"/>
<dbReference type="OrthoDB" id="372487at2759"/>
<dbReference type="FunFam" id="1.25.40.1050:FF:000002">
    <property type="entry name" value="5'-3' exoribonuclease"/>
    <property type="match status" value="1"/>
</dbReference>
<dbReference type="InterPro" id="IPR004859">
    <property type="entry name" value="Xrn1_N"/>
</dbReference>
<dbReference type="KEGG" id="dvi:6629699"/>
<evidence type="ECO:0000256" key="11">
    <source>
        <dbReference type="PIRNR" id="PIRNR037239"/>
    </source>
</evidence>
<dbReference type="InterPro" id="IPR017151">
    <property type="entry name" value="Xrn2/3/4"/>
</dbReference>
<evidence type="ECO:0000259" key="14">
    <source>
        <dbReference type="Pfam" id="PF17846"/>
    </source>
</evidence>
<dbReference type="Gene3D" id="1.25.40.1050">
    <property type="match status" value="1"/>
</dbReference>
<evidence type="ECO:0000313" key="15">
    <source>
        <dbReference type="EMBL" id="EDW66477.2"/>
    </source>
</evidence>
<evidence type="ECO:0000256" key="3">
    <source>
        <dbReference type="ARBA" id="ARBA00022664"/>
    </source>
</evidence>
<dbReference type="GO" id="GO:0006397">
    <property type="term" value="P:mRNA processing"/>
    <property type="evidence" value="ECO:0007669"/>
    <property type="project" value="UniProtKB-UniRule"/>
</dbReference>
<evidence type="ECO:0000256" key="7">
    <source>
        <dbReference type="ARBA" id="ARBA00022801"/>
    </source>
</evidence>
<evidence type="ECO:0000259" key="13">
    <source>
        <dbReference type="Pfam" id="PF03159"/>
    </source>
</evidence>
<accession>B4LVQ4</accession>
<keyword evidence="5" id="KW-0479">Metal-binding</keyword>
<organism evidence="15 16">
    <name type="scientific">Drosophila virilis</name>
    <name type="common">Fruit fly</name>
    <dbReference type="NCBI Taxonomy" id="7244"/>
    <lineage>
        <taxon>Eukaryota</taxon>
        <taxon>Metazoa</taxon>
        <taxon>Ecdysozoa</taxon>
        <taxon>Arthropoda</taxon>
        <taxon>Hexapoda</taxon>
        <taxon>Insecta</taxon>
        <taxon>Pterygota</taxon>
        <taxon>Neoptera</taxon>
        <taxon>Endopterygota</taxon>
        <taxon>Diptera</taxon>
        <taxon>Brachycera</taxon>
        <taxon>Muscomorpha</taxon>
        <taxon>Ephydroidea</taxon>
        <taxon>Drosophilidae</taxon>
        <taxon>Drosophila</taxon>
    </lineage>
</organism>
<dbReference type="Pfam" id="PF03159">
    <property type="entry name" value="XRN_N"/>
    <property type="match status" value="1"/>
</dbReference>
<dbReference type="PANTHER" id="PTHR12341">
    <property type="entry name" value="5'-&gt;3' EXORIBONUCLEASE"/>
    <property type="match status" value="1"/>
</dbReference>
<feature type="region of interest" description="Disordered" evidence="12">
    <location>
        <begin position="465"/>
        <end position="484"/>
    </location>
</feature>
<feature type="domain" description="Xrn1 N-terminal" evidence="13">
    <location>
        <begin position="1"/>
        <end position="256"/>
    </location>
</feature>
<dbReference type="FunFam" id="3.40.50.12390:FF:000001">
    <property type="entry name" value="5'-3' exoribonuclease"/>
    <property type="match status" value="1"/>
</dbReference>
<dbReference type="CDD" id="cd18673">
    <property type="entry name" value="PIN_XRN1-2-like"/>
    <property type="match status" value="1"/>
</dbReference>
<dbReference type="PANTHER" id="PTHR12341:SF41">
    <property type="entry name" value="5'-3' EXORIBONUCLEASE 2"/>
    <property type="match status" value="1"/>
</dbReference>
<dbReference type="GO" id="GO:0000956">
    <property type="term" value="P:nuclear-transcribed mRNA catabolic process"/>
    <property type="evidence" value="ECO:0007669"/>
    <property type="project" value="TreeGrafter"/>
</dbReference>
<dbReference type="GO" id="GO:0004534">
    <property type="term" value="F:5'-3' RNA exonuclease activity"/>
    <property type="evidence" value="ECO:0007669"/>
    <property type="project" value="UniProtKB-UniRule"/>
</dbReference>
<keyword evidence="10" id="KW-0539">Nucleus</keyword>
<dbReference type="GO" id="GO:0003723">
    <property type="term" value="F:RNA binding"/>
    <property type="evidence" value="ECO:0007669"/>
    <property type="project" value="TreeGrafter"/>
</dbReference>
<evidence type="ECO:0000256" key="1">
    <source>
        <dbReference type="ARBA" id="ARBA00004123"/>
    </source>
</evidence>
<evidence type="ECO:0000313" key="16">
    <source>
        <dbReference type="Proteomes" id="UP000008792"/>
    </source>
</evidence>
<dbReference type="EMBL" id="CH940650">
    <property type="protein sequence ID" value="EDW66477.2"/>
    <property type="molecule type" value="Genomic_DNA"/>
</dbReference>